<dbReference type="GO" id="GO:0005829">
    <property type="term" value="C:cytosol"/>
    <property type="evidence" value="ECO:0007669"/>
    <property type="project" value="GOC"/>
</dbReference>
<dbReference type="AlphaFoldDB" id="A0A0K8SKD4"/>
<feature type="domain" description="DOP1-like C-terminal" evidence="2">
    <location>
        <begin position="630"/>
        <end position="959"/>
    </location>
</feature>
<dbReference type="GO" id="GO:0005768">
    <property type="term" value="C:endosome"/>
    <property type="evidence" value="ECO:0007669"/>
    <property type="project" value="TreeGrafter"/>
</dbReference>
<evidence type="ECO:0000256" key="1">
    <source>
        <dbReference type="SAM" id="MobiDB-lite"/>
    </source>
</evidence>
<dbReference type="InterPro" id="IPR056459">
    <property type="entry name" value="TPR_DOP1"/>
</dbReference>
<accession>A0A0K8SKD4</accession>
<feature type="compositionally biased region" description="Basic and acidic residues" evidence="1">
    <location>
        <begin position="69"/>
        <end position="78"/>
    </location>
</feature>
<dbReference type="GO" id="GO:0006895">
    <property type="term" value="P:Golgi to endosome transport"/>
    <property type="evidence" value="ECO:0007669"/>
    <property type="project" value="InterPro"/>
</dbReference>
<dbReference type="PANTHER" id="PTHR14042:SF24">
    <property type="entry name" value="PROTEIN DOPEY-1 HOMOLOG"/>
    <property type="match status" value="1"/>
</dbReference>
<dbReference type="GO" id="GO:0005802">
    <property type="term" value="C:trans-Golgi network"/>
    <property type="evidence" value="ECO:0007669"/>
    <property type="project" value="TreeGrafter"/>
</dbReference>
<feature type="domain" description="DOP1-like TPR" evidence="3">
    <location>
        <begin position="101"/>
        <end position="443"/>
    </location>
</feature>
<evidence type="ECO:0008006" key="5">
    <source>
        <dbReference type="Google" id="ProtNLM"/>
    </source>
</evidence>
<dbReference type="InterPro" id="IPR056457">
    <property type="entry name" value="DOP1_C"/>
</dbReference>
<evidence type="ECO:0000259" key="3">
    <source>
        <dbReference type="Pfam" id="PF24601"/>
    </source>
</evidence>
<organism evidence="4">
    <name type="scientific">Lygus hesperus</name>
    <name type="common">Western plant bug</name>
    <dbReference type="NCBI Taxonomy" id="30085"/>
    <lineage>
        <taxon>Eukaryota</taxon>
        <taxon>Metazoa</taxon>
        <taxon>Ecdysozoa</taxon>
        <taxon>Arthropoda</taxon>
        <taxon>Hexapoda</taxon>
        <taxon>Insecta</taxon>
        <taxon>Pterygota</taxon>
        <taxon>Neoptera</taxon>
        <taxon>Paraneoptera</taxon>
        <taxon>Hemiptera</taxon>
        <taxon>Heteroptera</taxon>
        <taxon>Panheteroptera</taxon>
        <taxon>Cimicomorpha</taxon>
        <taxon>Miridae</taxon>
        <taxon>Mirini</taxon>
        <taxon>Lygus</taxon>
    </lineage>
</organism>
<reference evidence="4" key="1">
    <citation type="submission" date="2014-09" db="EMBL/GenBank/DDBJ databases">
        <authorList>
            <person name="Magalhaes I.L.F."/>
            <person name="Oliveira U."/>
            <person name="Santos F.R."/>
            <person name="Vidigal T.H.D.A."/>
            <person name="Brescovit A.D."/>
            <person name="Santos A.J."/>
        </authorList>
    </citation>
    <scope>NUCLEOTIDE SEQUENCE</scope>
</reference>
<protein>
    <recommendedName>
        <fullName evidence="5">Protein dopey-1</fullName>
    </recommendedName>
</protein>
<sequence length="1135" mass="127713">MVSSLDSGDVIRSWTFPSKEADGSDLEESTAADEYFSSGTQDSMSVIEDIMNDLLNKVTQLSDDSSEYQTKKEREPGRRVNRGRKLNYQSTITSHSSGVDTLHSHMLLYRNRYDADGALYCLETLRNILLQQPRAFLVSSSTTGLVSRSPILKLLARHKKSLFGRGFSGDLEETSIRSSMYLEVMMMVCLYYLRSYYPNLETLKLAHKDVVENKEVQISSAEVLTLLCSELIRIIRESSRSLACYLSDLFSRLKLYKVVLHTVITSLHHQKYNSPIFTHQVLKFNEGFDNSRERMSQHSETLLKQQIKLLLSLIILEYEIIKHKGDATPNSVDKNSEPSELKYLNGRLIPHQPLFLQSINKALDVQPAARHTHGQWTDLITCALPYLGGALSKVVTTALKQICHNIEVLSECYSSSSSLSFPPDYGIKQLEALTIMCHYCLLDTSAAFNQSNSAADDLSNTQVFNNLTHLFMPPPTQTEQSRERVEAQAVAKKSVLGHLPRVIASISILWHALVNRKDREGENCEVGSPLVVKQKIVEFLSPLAVQHASSFLAAMAVVWRERRQPSTPSLSNVVLPEASEDQKVLVQLLIGIKAMPIHVLVQTLHQVVKQPALNQESAVTVEVSALELFVNYAQHVPTPSLLDSWPSLIHLFKEAPSLSPPAQFLLIGALSQFVHRAHITDKKDLKELQEITVKLIESCTTIVGACLEQTTWIRKNLAVREEDPIVTPDKEDKSGSNSLGAYSISALNVLAQLLAPLLDVTFGSQEKERVVTILNNLMVNVVPYLKNHTQRNAASYYACSQLLASLSTYQYTRKAWKKDVIDLMFDSTFFQMEPRSLKSWQTIIDNLINQETATFRDFMNRVSMPQGSSFAIFSSKDQEYEQRAQLLKRLALVIYCSDIDRFAITMPEFQERLAESTKIPHMGVLAQVFLCFRVLLLRMSPSIIIPLWPTIISEILQVMILMEHDLSSDFENFRRNCSSNVRALMSTDWNWGGNNGPSSQALWLQLQLAAANLLFLAVQLPADRLPQFQMYRWAFVGGDNVNSSRSPINVAPDFVPHVVKIAELMDLKFGTLEAVPTPLLPSSNQLTSVEDLHPFFCAMRSGKYTPLTVAQVEHQLELDILDSMAPRFARPDGDN</sequence>
<evidence type="ECO:0000313" key="4">
    <source>
        <dbReference type="EMBL" id="JAG53559.1"/>
    </source>
</evidence>
<feature type="region of interest" description="Disordered" evidence="1">
    <location>
        <begin position="62"/>
        <end position="83"/>
    </location>
</feature>
<dbReference type="Pfam" id="PF24601">
    <property type="entry name" value="TPR_DOP1"/>
    <property type="match status" value="1"/>
</dbReference>
<dbReference type="InterPro" id="IPR040314">
    <property type="entry name" value="DOP1"/>
</dbReference>
<dbReference type="Pfam" id="PF24598">
    <property type="entry name" value="DOP1_C"/>
    <property type="match status" value="1"/>
</dbReference>
<dbReference type="EMBL" id="GBRD01012265">
    <property type="protein sequence ID" value="JAG53559.1"/>
    <property type="molecule type" value="Transcribed_RNA"/>
</dbReference>
<proteinExistence type="predicted"/>
<dbReference type="PANTHER" id="PTHR14042">
    <property type="entry name" value="DOPEY-RELATED"/>
    <property type="match status" value="1"/>
</dbReference>
<evidence type="ECO:0000259" key="2">
    <source>
        <dbReference type="Pfam" id="PF24598"/>
    </source>
</evidence>
<name>A0A0K8SKD4_LYGHE</name>